<organism evidence="1">
    <name type="scientific">marine sediment metagenome</name>
    <dbReference type="NCBI Taxonomy" id="412755"/>
    <lineage>
        <taxon>unclassified sequences</taxon>
        <taxon>metagenomes</taxon>
        <taxon>ecological metagenomes</taxon>
    </lineage>
</organism>
<dbReference type="Pfam" id="PF05150">
    <property type="entry name" value="Legionella_OMP"/>
    <property type="match status" value="1"/>
</dbReference>
<dbReference type="EMBL" id="LAZR01022802">
    <property type="protein sequence ID" value="KKL80598.1"/>
    <property type="molecule type" value="Genomic_DNA"/>
</dbReference>
<reference evidence="1" key="1">
    <citation type="journal article" date="2015" name="Nature">
        <title>Complex archaea that bridge the gap between prokaryotes and eukaryotes.</title>
        <authorList>
            <person name="Spang A."/>
            <person name="Saw J.H."/>
            <person name="Jorgensen S.L."/>
            <person name="Zaremba-Niedzwiedzka K."/>
            <person name="Martijn J."/>
            <person name="Lind A.E."/>
            <person name="van Eijk R."/>
            <person name="Schleper C."/>
            <person name="Guy L."/>
            <person name="Ettema T.J."/>
        </authorList>
    </citation>
    <scope>NUCLEOTIDE SEQUENCE</scope>
</reference>
<sequence length="334" mass="38208">IVILAMSTASARHENYKSKPKCPPTPCLCGIPKPPETSAYNQSARVNVCGAKDAFVTGSFIYWEALEQGHYLVLLRNDSSTPTRQQAVNIDYEFDPGFKVGIGYNFKYDDWTTYVEYTRYHSRNSFSKTRPSWATTQVYFWLSSNDLANEYRSNLKIELDILDLELSRSEYRGQKLIFSPFWGLKGGFIDQSFTFTAVFTSSNLSNTVKSDSYLIGPRIGFYTKWLFGKGFSLNGKAAASLNYQKFHNMSASFQNMKIDNDYVVSPIVELLLGFNWGSYFDKNHWHFDIFAGYEVQVLWNQNMIVKERILSANANIDSEQLTLHGLNVGARFDF</sequence>
<comment type="caution">
    <text evidence="1">The sequence shown here is derived from an EMBL/GenBank/DDBJ whole genome shotgun (WGS) entry which is preliminary data.</text>
</comment>
<dbReference type="AlphaFoldDB" id="A0A0F9F2P9"/>
<proteinExistence type="predicted"/>
<dbReference type="InterPro" id="IPR007825">
    <property type="entry name" value="Major_OMP_Legionella"/>
</dbReference>
<feature type="non-terminal residue" evidence="1">
    <location>
        <position position="1"/>
    </location>
</feature>
<protein>
    <submittedName>
        <fullName evidence="1">Uncharacterized protein</fullName>
    </submittedName>
</protein>
<name>A0A0F9F2P9_9ZZZZ</name>
<accession>A0A0F9F2P9</accession>
<evidence type="ECO:0000313" key="1">
    <source>
        <dbReference type="EMBL" id="KKL80598.1"/>
    </source>
</evidence>
<gene>
    <name evidence="1" type="ORF">LCGC14_2003150</name>
</gene>